<keyword evidence="2" id="KW-1185">Reference proteome</keyword>
<sequence length="86" mass="9405">MNQSIGGIRKAFSGGAGAITMRRSRGFRAFLPPTSTPSQSPPPSPSPSQPANHPPTHSSPLRLYHSALWVFNFKLSHCLIKHGTRW</sequence>
<comment type="caution">
    <text evidence="1">The sequence shown here is derived from an EMBL/GenBank/DDBJ whole genome shotgun (WGS) entry which is preliminary data.</text>
</comment>
<evidence type="ECO:0000313" key="2">
    <source>
        <dbReference type="Proteomes" id="UP001055879"/>
    </source>
</evidence>
<proteinExistence type="predicted"/>
<name>A0ACB9EH51_ARCLA</name>
<organism evidence="1 2">
    <name type="scientific">Arctium lappa</name>
    <name type="common">Greater burdock</name>
    <name type="synonym">Lappa major</name>
    <dbReference type="NCBI Taxonomy" id="4217"/>
    <lineage>
        <taxon>Eukaryota</taxon>
        <taxon>Viridiplantae</taxon>
        <taxon>Streptophyta</taxon>
        <taxon>Embryophyta</taxon>
        <taxon>Tracheophyta</taxon>
        <taxon>Spermatophyta</taxon>
        <taxon>Magnoliopsida</taxon>
        <taxon>eudicotyledons</taxon>
        <taxon>Gunneridae</taxon>
        <taxon>Pentapetalae</taxon>
        <taxon>asterids</taxon>
        <taxon>campanulids</taxon>
        <taxon>Asterales</taxon>
        <taxon>Asteraceae</taxon>
        <taxon>Carduoideae</taxon>
        <taxon>Cardueae</taxon>
        <taxon>Arctiinae</taxon>
        <taxon>Arctium</taxon>
    </lineage>
</organism>
<reference evidence="2" key="1">
    <citation type="journal article" date="2022" name="Mol. Ecol. Resour.">
        <title>The genomes of chicory, endive, great burdock and yacon provide insights into Asteraceae palaeo-polyploidization history and plant inulin production.</title>
        <authorList>
            <person name="Fan W."/>
            <person name="Wang S."/>
            <person name="Wang H."/>
            <person name="Wang A."/>
            <person name="Jiang F."/>
            <person name="Liu H."/>
            <person name="Zhao H."/>
            <person name="Xu D."/>
            <person name="Zhang Y."/>
        </authorList>
    </citation>
    <scope>NUCLEOTIDE SEQUENCE [LARGE SCALE GENOMIC DNA]</scope>
    <source>
        <strain evidence="2">cv. Niubang</strain>
    </source>
</reference>
<protein>
    <submittedName>
        <fullName evidence="1">Uncharacterized protein</fullName>
    </submittedName>
</protein>
<reference evidence="1 2" key="2">
    <citation type="journal article" date="2022" name="Mol. Ecol. Resour.">
        <title>The genomes of chicory, endive, great burdock and yacon provide insights into Asteraceae paleo-polyploidization history and plant inulin production.</title>
        <authorList>
            <person name="Fan W."/>
            <person name="Wang S."/>
            <person name="Wang H."/>
            <person name="Wang A."/>
            <person name="Jiang F."/>
            <person name="Liu H."/>
            <person name="Zhao H."/>
            <person name="Xu D."/>
            <person name="Zhang Y."/>
        </authorList>
    </citation>
    <scope>NUCLEOTIDE SEQUENCE [LARGE SCALE GENOMIC DNA]</scope>
    <source>
        <strain evidence="2">cv. Niubang</strain>
    </source>
</reference>
<gene>
    <name evidence="1" type="ORF">L6452_05447</name>
</gene>
<dbReference type="EMBL" id="CM042048">
    <property type="protein sequence ID" value="KAI3757903.1"/>
    <property type="molecule type" value="Genomic_DNA"/>
</dbReference>
<accession>A0ACB9EH51</accession>
<evidence type="ECO:0000313" key="1">
    <source>
        <dbReference type="EMBL" id="KAI3757903.1"/>
    </source>
</evidence>
<dbReference type="Proteomes" id="UP001055879">
    <property type="component" value="Linkage Group LG02"/>
</dbReference>